<proteinExistence type="predicted"/>
<gene>
    <name evidence="1" type="ORF">Pint_29549</name>
</gene>
<dbReference type="Proteomes" id="UP001163603">
    <property type="component" value="Chromosome 15"/>
</dbReference>
<reference evidence="2" key="1">
    <citation type="journal article" date="2023" name="G3 (Bethesda)">
        <title>Genome assembly and association tests identify interacting loci associated with vigor, precocity, and sex in interspecific pistachio rootstocks.</title>
        <authorList>
            <person name="Palmer W."/>
            <person name="Jacygrad E."/>
            <person name="Sagayaradj S."/>
            <person name="Cavanaugh K."/>
            <person name="Han R."/>
            <person name="Bertier L."/>
            <person name="Beede B."/>
            <person name="Kafkas S."/>
            <person name="Golino D."/>
            <person name="Preece J."/>
            <person name="Michelmore R."/>
        </authorList>
    </citation>
    <scope>NUCLEOTIDE SEQUENCE [LARGE SCALE GENOMIC DNA]</scope>
</reference>
<organism evidence="1 2">
    <name type="scientific">Pistacia integerrima</name>
    <dbReference type="NCBI Taxonomy" id="434235"/>
    <lineage>
        <taxon>Eukaryota</taxon>
        <taxon>Viridiplantae</taxon>
        <taxon>Streptophyta</taxon>
        <taxon>Embryophyta</taxon>
        <taxon>Tracheophyta</taxon>
        <taxon>Spermatophyta</taxon>
        <taxon>Magnoliopsida</taxon>
        <taxon>eudicotyledons</taxon>
        <taxon>Gunneridae</taxon>
        <taxon>Pentapetalae</taxon>
        <taxon>rosids</taxon>
        <taxon>malvids</taxon>
        <taxon>Sapindales</taxon>
        <taxon>Anacardiaceae</taxon>
        <taxon>Pistacia</taxon>
    </lineage>
</organism>
<dbReference type="EMBL" id="CM047750">
    <property type="protein sequence ID" value="KAJ0007910.1"/>
    <property type="molecule type" value="Genomic_DNA"/>
</dbReference>
<evidence type="ECO:0000313" key="1">
    <source>
        <dbReference type="EMBL" id="KAJ0007910.1"/>
    </source>
</evidence>
<accession>A0ACC0X1U6</accession>
<comment type="caution">
    <text evidence="1">The sequence shown here is derived from an EMBL/GenBank/DDBJ whole genome shotgun (WGS) entry which is preliminary data.</text>
</comment>
<protein>
    <submittedName>
        <fullName evidence="1">Uncharacterized protein</fullName>
    </submittedName>
</protein>
<sequence>MSVPCHQNKMKFIIPAMITTLVILLILLPASALAVYRIERKRGTVSKKEGSLKSKNRKFTFSEIVTITDNFKTVIGEGGFGKVYMGTLKDDTEVAVKVLSPSSRQGYKEFQAEAQLLMIVHHRNLVSLIGYCDDHDNKALIYEYMVNGNLRQYLLETDTNLLSWSDRLQIAVDAANGLDYLHNGCKPPTIHRDLKPSNILLNENMQAKLADFGLSRLIYKESDSGLETCPAGTPGYIDPEQPTIKRSLGDDRYILQRVIPVIERGDIRNLIDPRLEGQFNDNAAWKIAEIAMSCVLPSAAQRPDMSHVLAELKECFFSCEADPEDPAAGIIQLSSEVICLRGRIEPRNGDSPHHKVVRSMFFQYA</sequence>
<keyword evidence="2" id="KW-1185">Reference proteome</keyword>
<evidence type="ECO:0000313" key="2">
    <source>
        <dbReference type="Proteomes" id="UP001163603"/>
    </source>
</evidence>
<name>A0ACC0X1U6_9ROSI</name>